<dbReference type="InterPro" id="IPR041127">
    <property type="entry name" value="PET_hydrolase/cutinase-like"/>
</dbReference>
<gene>
    <name evidence="2" type="ORF">H4W34_003027</name>
</gene>
<feature type="domain" description="PET hydrolase/cutinase-like" evidence="1">
    <location>
        <begin position="3"/>
        <end position="33"/>
    </location>
</feature>
<organism evidence="2 3">
    <name type="scientific">Actinomadura algeriensis</name>
    <dbReference type="NCBI Taxonomy" id="1679523"/>
    <lineage>
        <taxon>Bacteria</taxon>
        <taxon>Bacillati</taxon>
        <taxon>Actinomycetota</taxon>
        <taxon>Actinomycetes</taxon>
        <taxon>Streptosporangiales</taxon>
        <taxon>Thermomonosporaceae</taxon>
        <taxon>Actinomadura</taxon>
    </lineage>
</organism>
<dbReference type="Proteomes" id="UP000627838">
    <property type="component" value="Unassembled WGS sequence"/>
</dbReference>
<evidence type="ECO:0000313" key="3">
    <source>
        <dbReference type="Proteomes" id="UP000627838"/>
    </source>
</evidence>
<keyword evidence="3" id="KW-1185">Reference proteome</keyword>
<protein>
    <recommendedName>
        <fullName evidence="1">PET hydrolase/cutinase-like domain-containing protein</fullName>
    </recommendedName>
</protein>
<reference evidence="2 3" key="1">
    <citation type="submission" date="2020-10" db="EMBL/GenBank/DDBJ databases">
        <title>Sequencing the genomes of 1000 actinobacteria strains.</title>
        <authorList>
            <person name="Klenk H.-P."/>
        </authorList>
    </citation>
    <scope>NUCLEOTIDE SEQUENCE [LARGE SCALE GENOMIC DNA]</scope>
    <source>
        <strain evidence="2 3">DSM 46744</strain>
    </source>
</reference>
<name>A0ABR9JRJ2_9ACTN</name>
<comment type="caution">
    <text evidence="2">The sequence shown here is derived from an EMBL/GenBank/DDBJ whole genome shotgun (WGS) entry which is preliminary data.</text>
</comment>
<sequence>MAQRFVDGDTRYDQFLCPAPTEPELTEYRASCPTS</sequence>
<evidence type="ECO:0000259" key="1">
    <source>
        <dbReference type="Pfam" id="PF12740"/>
    </source>
</evidence>
<proteinExistence type="predicted"/>
<dbReference type="EMBL" id="JADBDZ010000001">
    <property type="protein sequence ID" value="MBE1533194.1"/>
    <property type="molecule type" value="Genomic_DNA"/>
</dbReference>
<accession>A0ABR9JRJ2</accession>
<dbReference type="Pfam" id="PF12740">
    <property type="entry name" value="PETase"/>
    <property type="match status" value="1"/>
</dbReference>
<evidence type="ECO:0000313" key="2">
    <source>
        <dbReference type="EMBL" id="MBE1533194.1"/>
    </source>
</evidence>